<sequence>MPSPLSPQWHEKAGDFFSTSGVKLKEAGQSAGTLWERLRRMEKATFFMWCKTALFEALEKVKQNFIVKIRIPEKAADIMLPCPYNGEKDSSSETESC</sequence>
<keyword evidence="2" id="KW-1185">Reference proteome</keyword>
<name>A0ABY9CV20_VITVI</name>
<dbReference type="Proteomes" id="UP001227230">
    <property type="component" value="Chromosome 11"/>
</dbReference>
<reference evidence="1 2" key="1">
    <citation type="journal article" date="2023" name="Hortic Res">
        <title>The complete reference genome for grapevine (Vitis vinifera L.) genetics and breeding.</title>
        <authorList>
            <person name="Shi X."/>
            <person name="Cao S."/>
            <person name="Wang X."/>
            <person name="Huang S."/>
            <person name="Wang Y."/>
            <person name="Liu Z."/>
            <person name="Liu W."/>
            <person name="Leng X."/>
            <person name="Peng Y."/>
            <person name="Wang N."/>
            <person name="Wang Y."/>
            <person name="Ma Z."/>
            <person name="Xu X."/>
            <person name="Zhang F."/>
            <person name="Xue H."/>
            <person name="Zhong H."/>
            <person name="Wang Y."/>
            <person name="Zhang K."/>
            <person name="Velt A."/>
            <person name="Avia K."/>
            <person name="Holtgrawe D."/>
            <person name="Grimplet J."/>
            <person name="Matus J.T."/>
            <person name="Ware D."/>
            <person name="Wu X."/>
            <person name="Wang H."/>
            <person name="Liu C."/>
            <person name="Fang Y."/>
            <person name="Rustenholz C."/>
            <person name="Cheng Z."/>
            <person name="Xiao H."/>
            <person name="Zhou Y."/>
        </authorList>
    </citation>
    <scope>NUCLEOTIDE SEQUENCE [LARGE SCALE GENOMIC DNA]</scope>
    <source>
        <strain evidence="2">cv. Pinot noir / PN40024</strain>
        <tissue evidence="1">Leaf</tissue>
    </source>
</reference>
<protein>
    <submittedName>
        <fullName evidence="1">Uncharacterized protein</fullName>
    </submittedName>
</protein>
<accession>A0ABY9CV20</accession>
<evidence type="ECO:0000313" key="1">
    <source>
        <dbReference type="EMBL" id="WJZ98558.1"/>
    </source>
</evidence>
<evidence type="ECO:0000313" key="2">
    <source>
        <dbReference type="Proteomes" id="UP001227230"/>
    </source>
</evidence>
<proteinExistence type="predicted"/>
<dbReference type="EMBL" id="CP126658">
    <property type="protein sequence ID" value="WJZ98558.1"/>
    <property type="molecule type" value="Genomic_DNA"/>
</dbReference>
<organism evidence="1 2">
    <name type="scientific">Vitis vinifera</name>
    <name type="common">Grape</name>
    <dbReference type="NCBI Taxonomy" id="29760"/>
    <lineage>
        <taxon>Eukaryota</taxon>
        <taxon>Viridiplantae</taxon>
        <taxon>Streptophyta</taxon>
        <taxon>Embryophyta</taxon>
        <taxon>Tracheophyta</taxon>
        <taxon>Spermatophyta</taxon>
        <taxon>Magnoliopsida</taxon>
        <taxon>eudicotyledons</taxon>
        <taxon>Gunneridae</taxon>
        <taxon>Pentapetalae</taxon>
        <taxon>rosids</taxon>
        <taxon>Vitales</taxon>
        <taxon>Vitaceae</taxon>
        <taxon>Viteae</taxon>
        <taxon>Vitis</taxon>
    </lineage>
</organism>
<gene>
    <name evidence="1" type="ORF">VitviT2T_017073</name>
</gene>